<evidence type="ECO:0000256" key="5">
    <source>
        <dbReference type="ARBA" id="ARBA00022454"/>
    </source>
</evidence>
<keyword evidence="5" id="KW-0158">Chromosome</keyword>
<comment type="subcellular location">
    <subcellularLocation>
        <location evidence="3">Chromosome</location>
    </subcellularLocation>
    <subcellularLocation>
        <location evidence="2">Nucleus</location>
    </subcellularLocation>
</comment>
<keyword evidence="10" id="KW-0175">Coiled coil</keyword>
<dbReference type="InterPro" id="IPR027417">
    <property type="entry name" value="P-loop_NTPase"/>
</dbReference>
<evidence type="ECO:0000256" key="4">
    <source>
        <dbReference type="ARBA" id="ARBA00009439"/>
    </source>
</evidence>
<comment type="caution">
    <text evidence="13">The sequence shown here is derived from an EMBL/GenBank/DDBJ whole genome shotgun (WGS) entry which is preliminary data.</text>
</comment>
<evidence type="ECO:0000313" key="13">
    <source>
        <dbReference type="EMBL" id="GAB1218760.1"/>
    </source>
</evidence>
<keyword evidence="6" id="KW-0479">Metal-binding</keyword>
<evidence type="ECO:0000256" key="11">
    <source>
        <dbReference type="SAM" id="MobiDB-lite"/>
    </source>
</evidence>
<dbReference type="SUPFAM" id="SSF52540">
    <property type="entry name" value="P-loop containing nucleoside triphosphate hydrolases"/>
    <property type="match status" value="2"/>
</dbReference>
<feature type="domain" description="Rad50/SbcC-type AAA" evidence="12">
    <location>
        <begin position="6"/>
        <end position="258"/>
    </location>
</feature>
<evidence type="ECO:0000259" key="12">
    <source>
        <dbReference type="Pfam" id="PF13476"/>
    </source>
</evidence>
<reference evidence="13 14" key="1">
    <citation type="journal article" date="2019" name="PLoS Negl. Trop. Dis.">
        <title>Whole genome sequencing of Entamoeba nuttalli reveals mammalian host-related molecular signatures and a novel octapeptide-repeat surface protein.</title>
        <authorList>
            <person name="Tanaka M."/>
            <person name="Makiuchi T."/>
            <person name="Komiyama T."/>
            <person name="Shiina T."/>
            <person name="Osaki K."/>
            <person name="Tachibana H."/>
        </authorList>
    </citation>
    <scope>NUCLEOTIDE SEQUENCE [LARGE SCALE GENOMIC DNA]</scope>
    <source>
        <strain evidence="13 14">P19-061405</strain>
    </source>
</reference>
<accession>A0ABQ0D7D0</accession>
<evidence type="ECO:0000256" key="3">
    <source>
        <dbReference type="ARBA" id="ARBA00004286"/>
    </source>
</evidence>
<comment type="catalytic activity">
    <reaction evidence="9">
        <text>ATP + H2O = ADP + phosphate + H(+)</text>
        <dbReference type="Rhea" id="RHEA:13065"/>
        <dbReference type="ChEBI" id="CHEBI:15377"/>
        <dbReference type="ChEBI" id="CHEBI:15378"/>
        <dbReference type="ChEBI" id="CHEBI:30616"/>
        <dbReference type="ChEBI" id="CHEBI:43474"/>
        <dbReference type="ChEBI" id="CHEBI:456216"/>
    </reaction>
</comment>
<protein>
    <recommendedName>
        <fullName evidence="12">Rad50/SbcC-type AAA domain-containing protein</fullName>
    </recommendedName>
</protein>
<feature type="region of interest" description="Disordered" evidence="11">
    <location>
        <begin position="407"/>
        <end position="437"/>
    </location>
</feature>
<dbReference type="EMBL" id="BAAFRS010000003">
    <property type="protein sequence ID" value="GAB1218760.1"/>
    <property type="molecule type" value="Genomic_DNA"/>
</dbReference>
<feature type="region of interest" description="Disordered" evidence="11">
    <location>
        <begin position="363"/>
        <end position="391"/>
    </location>
</feature>
<dbReference type="InterPro" id="IPR038729">
    <property type="entry name" value="Rad50/SbcC_AAA"/>
</dbReference>
<dbReference type="PANTHER" id="PTHR18867">
    <property type="entry name" value="RAD50"/>
    <property type="match status" value="1"/>
</dbReference>
<evidence type="ECO:0000256" key="7">
    <source>
        <dbReference type="ARBA" id="ARBA00022833"/>
    </source>
</evidence>
<comment type="cofactor">
    <cofactor evidence="1">
        <name>Zn(2+)</name>
        <dbReference type="ChEBI" id="CHEBI:29105"/>
    </cofactor>
</comment>
<evidence type="ECO:0000256" key="2">
    <source>
        <dbReference type="ARBA" id="ARBA00004123"/>
    </source>
</evidence>
<evidence type="ECO:0000256" key="9">
    <source>
        <dbReference type="ARBA" id="ARBA00049360"/>
    </source>
</evidence>
<organism evidence="13 14">
    <name type="scientific">Entamoeba nuttalli</name>
    <dbReference type="NCBI Taxonomy" id="412467"/>
    <lineage>
        <taxon>Eukaryota</taxon>
        <taxon>Amoebozoa</taxon>
        <taxon>Evosea</taxon>
        <taxon>Archamoebae</taxon>
        <taxon>Mastigamoebida</taxon>
        <taxon>Entamoebidae</taxon>
        <taxon>Entamoeba</taxon>
    </lineage>
</organism>
<evidence type="ECO:0000256" key="10">
    <source>
        <dbReference type="SAM" id="Coils"/>
    </source>
</evidence>
<evidence type="ECO:0000313" key="14">
    <source>
        <dbReference type="Proteomes" id="UP001628156"/>
    </source>
</evidence>
<dbReference type="Gene3D" id="3.40.50.300">
    <property type="entry name" value="P-loop containing nucleotide triphosphate hydrolases"/>
    <property type="match status" value="2"/>
</dbReference>
<keyword evidence="14" id="KW-1185">Reference proteome</keyword>
<feature type="coiled-coil region" evidence="10">
    <location>
        <begin position="656"/>
        <end position="847"/>
    </location>
</feature>
<keyword evidence="7" id="KW-0862">Zinc</keyword>
<proteinExistence type="inferred from homology"/>
<keyword evidence="8" id="KW-0539">Nucleus</keyword>
<sequence>MTTFDKLEIAGIRSINPDKPVEIEFFKPLTLITGPNGAGKTTIIESVRYACTGTPPPNSNGGRLFVRDPTMSATKKTDAYINLSLDTSKGKLTISRKLGVSISLGKTKFSSKEAKLELDGQKHEINDGTLTSTIETSAVMLDSVLFCHQEDSFWPFEEPKKLKEKFDDVFGTSNYTKFLDDVSKLQKSCKERSKETELRFVKISEDYNKLKRDQNEIQKSQHDIDEKKMIKSQRLQEKELKTKEIESLNSQLDELQKESRRKENYMTQIKRYKDELQNFKRIPSNNRDQLDILITSLNEEIKKLETQSIDVQQKVNKEEQHQELSKQIHNQMKGQTLLENDLKNRRELEKEINEKIQGVESVEEKVHNEKIKNEEKQKEIEEEKKKEEKELEDMRKEVNEIKNELENRKYNVHVKQDDVNNKTTENERKKKRDQEMQEEINEMKKDIIQKNEEINDLKKQLSKELFEEKEQKSKIKLEEIKKDIEEIDNEINRALENVQQQIKIERLMKEINENETELENFKLTVGKDLQGKEKDIDEIIKKQKNEILSMKNDSEETKRNIVKIEMEIKRLTQEKEEKLFQLNKAKKEINELGNKEKNKERIIQLREMERGIWTAAEQLVHKAMENGICPVCGNKHIDNEVINERKEEIKKMGRFSQEEKTELKNLEEIEKKRENNQKVIEENEERIIQIEKELNEMENQLQEQYQYRDNLDSNIERNINEIEKQEDLYEQIKEMIKKEEENKRKQEELNEIQTKEQTRSVNELKEIKNQLNSKLKEEEICMQTIIKSKEQEKEKLNNIEKKSLNIKGLTQMIDEKEKNWKRTENEIKELERLIITIKEEIRQENKIIESKGKEVNKRYQEKESRQKIYNERNEKRNIEIKTIQEKLRNISVWETSLKKSKGVKELEEVFEANQKKLVNDQCMLKLIEQEIEILRQTSGDVQDKINTKKLKIKEYEEDKRYIETKECLDSIQNVVESPNYKECEEKIEKTKKEIKSCENIRDKLMNEVSEIEGELKILTDNILRHKEDINRLNPNGKLETEYDELSIRRIVEKNTIEDLDKYKGAVGRAMTKYHREKMKEINDIINDLWSGVYAAQDIQTVKIVAEDPNQEGARTTYNYRVDMVKDGIPMEMRGRCSMGQKALASVIIRIALAKTFCSKCSVLALDEPTINLDEENCTSLAQQLCSLLESQGKLSNFQIILITHDENFVKKLSNFNEEFYRIERDNENCSCVKRMSFNGLI</sequence>
<name>A0ABQ0D7D0_9EUKA</name>
<dbReference type="Pfam" id="PF13476">
    <property type="entry name" value="AAA_23"/>
    <property type="match status" value="1"/>
</dbReference>
<feature type="coiled-coil region" evidence="10">
    <location>
        <begin position="980"/>
        <end position="1028"/>
    </location>
</feature>
<evidence type="ECO:0000256" key="8">
    <source>
        <dbReference type="ARBA" id="ARBA00023242"/>
    </source>
</evidence>
<evidence type="ECO:0000256" key="1">
    <source>
        <dbReference type="ARBA" id="ARBA00001947"/>
    </source>
</evidence>
<comment type="similarity">
    <text evidence="4">Belongs to the SMC family. RAD50 subfamily.</text>
</comment>
<dbReference type="Proteomes" id="UP001628156">
    <property type="component" value="Unassembled WGS sequence"/>
</dbReference>
<dbReference type="PANTHER" id="PTHR18867:SF12">
    <property type="entry name" value="DNA REPAIR PROTEIN RAD50"/>
    <property type="match status" value="1"/>
</dbReference>
<gene>
    <name evidence="13" type="ORF">ENUP19_0003G0048</name>
</gene>
<evidence type="ECO:0000256" key="6">
    <source>
        <dbReference type="ARBA" id="ARBA00022723"/>
    </source>
</evidence>